<dbReference type="InterPro" id="IPR027443">
    <property type="entry name" value="IPNS-like_sf"/>
</dbReference>
<dbReference type="PANTHER" id="PTHR10209">
    <property type="entry name" value="OXIDOREDUCTASE, 2OG-FE II OXYGENASE FAMILY PROTEIN"/>
    <property type="match status" value="1"/>
</dbReference>
<dbReference type="SUPFAM" id="SSF51197">
    <property type="entry name" value="Clavaminate synthase-like"/>
    <property type="match status" value="1"/>
</dbReference>
<dbReference type="GO" id="GO:0046872">
    <property type="term" value="F:metal ion binding"/>
    <property type="evidence" value="ECO:0007669"/>
    <property type="project" value="UniProtKB-KW"/>
</dbReference>
<name>A0A2G2W297_CAPBA</name>
<reference evidence="6 7" key="1">
    <citation type="journal article" date="2017" name="Genome Biol.">
        <title>New reference genome sequences of hot pepper reveal the massive evolution of plant disease-resistance genes by retroduplication.</title>
        <authorList>
            <person name="Kim S."/>
            <person name="Park J."/>
            <person name="Yeom S.I."/>
            <person name="Kim Y.M."/>
            <person name="Seo E."/>
            <person name="Kim K.T."/>
            <person name="Kim M.S."/>
            <person name="Lee J.M."/>
            <person name="Cheong K."/>
            <person name="Shin H.S."/>
            <person name="Kim S.B."/>
            <person name="Han K."/>
            <person name="Lee J."/>
            <person name="Park M."/>
            <person name="Lee H.A."/>
            <person name="Lee H.Y."/>
            <person name="Lee Y."/>
            <person name="Oh S."/>
            <person name="Lee J.H."/>
            <person name="Choi E."/>
            <person name="Choi E."/>
            <person name="Lee S.E."/>
            <person name="Jeon J."/>
            <person name="Kim H."/>
            <person name="Choi G."/>
            <person name="Song H."/>
            <person name="Lee J."/>
            <person name="Lee S.C."/>
            <person name="Kwon J.K."/>
            <person name="Lee H.Y."/>
            <person name="Koo N."/>
            <person name="Hong Y."/>
            <person name="Kim R.W."/>
            <person name="Kang W.H."/>
            <person name="Huh J.H."/>
            <person name="Kang B.C."/>
            <person name="Yang T.J."/>
            <person name="Lee Y.H."/>
            <person name="Bennetzen J.L."/>
            <person name="Choi D."/>
        </authorList>
    </citation>
    <scope>NUCLEOTIDE SEQUENCE [LARGE SCALE GENOMIC DNA]</scope>
    <source>
        <strain evidence="7">cv. PBC81</strain>
    </source>
</reference>
<dbReference type="InterPro" id="IPR044861">
    <property type="entry name" value="IPNS-like_FE2OG_OXY"/>
</dbReference>
<keyword evidence="7" id="KW-1185">Reference proteome</keyword>
<dbReference type="STRING" id="33114.A0A2G2W297"/>
<evidence type="ECO:0000313" key="6">
    <source>
        <dbReference type="EMBL" id="PHT39323.1"/>
    </source>
</evidence>
<keyword evidence="4" id="KW-0408">Iron</keyword>
<proteinExistence type="inferred from homology"/>
<reference evidence="7" key="2">
    <citation type="journal article" date="2017" name="J. Anim. Genet.">
        <title>Multiple reference genome sequences of hot pepper reveal the massive evolution of plant disease resistance genes by retroduplication.</title>
        <authorList>
            <person name="Kim S."/>
            <person name="Park J."/>
            <person name="Yeom S.-I."/>
            <person name="Kim Y.-M."/>
            <person name="Seo E."/>
            <person name="Kim K.-T."/>
            <person name="Kim M.-S."/>
            <person name="Lee J.M."/>
            <person name="Cheong K."/>
            <person name="Shin H.-S."/>
            <person name="Kim S.-B."/>
            <person name="Han K."/>
            <person name="Lee J."/>
            <person name="Park M."/>
            <person name="Lee H.-A."/>
            <person name="Lee H.-Y."/>
            <person name="Lee Y."/>
            <person name="Oh S."/>
            <person name="Lee J.H."/>
            <person name="Choi E."/>
            <person name="Choi E."/>
            <person name="Lee S.E."/>
            <person name="Jeon J."/>
            <person name="Kim H."/>
            <person name="Choi G."/>
            <person name="Song H."/>
            <person name="Lee J."/>
            <person name="Lee S.-C."/>
            <person name="Kwon J.-K."/>
            <person name="Lee H.-Y."/>
            <person name="Koo N."/>
            <person name="Hong Y."/>
            <person name="Kim R.W."/>
            <person name="Kang W.-H."/>
            <person name="Huh J.H."/>
            <person name="Kang B.-C."/>
            <person name="Yang T.-J."/>
            <person name="Lee Y.-H."/>
            <person name="Bennetzen J.L."/>
            <person name="Choi D."/>
        </authorList>
    </citation>
    <scope>NUCLEOTIDE SEQUENCE [LARGE SCALE GENOMIC DNA]</scope>
    <source>
        <strain evidence="7">cv. PBC81</strain>
    </source>
</reference>
<gene>
    <name evidence="6" type="ORF">CQW23_22896</name>
</gene>
<evidence type="ECO:0000256" key="4">
    <source>
        <dbReference type="ARBA" id="ARBA00023004"/>
    </source>
</evidence>
<dbReference type="EMBL" id="MLFT02000009">
    <property type="protein sequence ID" value="PHT39323.1"/>
    <property type="molecule type" value="Genomic_DNA"/>
</dbReference>
<evidence type="ECO:0000313" key="7">
    <source>
        <dbReference type="Proteomes" id="UP000224567"/>
    </source>
</evidence>
<keyword evidence="2" id="KW-0479">Metal-binding</keyword>
<keyword evidence="3" id="KW-0560">Oxidoreductase</keyword>
<evidence type="ECO:0000259" key="5">
    <source>
        <dbReference type="Pfam" id="PF03171"/>
    </source>
</evidence>
<dbReference type="Gene3D" id="2.60.120.330">
    <property type="entry name" value="B-lactam Antibiotic, Isopenicillin N Synthase, Chain"/>
    <property type="match status" value="1"/>
</dbReference>
<dbReference type="Proteomes" id="UP000224567">
    <property type="component" value="Unassembled WGS sequence"/>
</dbReference>
<comment type="similarity">
    <text evidence="1">Belongs to the iron/ascorbate-dependent oxidoreductase family.</text>
</comment>
<sequence>MPAGTGTSGRTPPQFLKLNFEQDDLLSEKKAFDDSKAGVKGLVDAGIVDIPRIFIRPPDELAQELSRCRLQVTNKLFFCRHLNCDSLSVGVLVRAVVLFLLLQKNVNVQEKVIDYTNHVKKLGDTLLDLLSEALGLNTDCLKSMECAKGKTLVCHYYSACPQPELTLGTDKHTEPDFLTILLQDQSGGAL</sequence>
<evidence type="ECO:0000256" key="1">
    <source>
        <dbReference type="ARBA" id="ARBA00008056"/>
    </source>
</evidence>
<dbReference type="AlphaFoldDB" id="A0A2G2W297"/>
<evidence type="ECO:0000256" key="2">
    <source>
        <dbReference type="ARBA" id="ARBA00022723"/>
    </source>
</evidence>
<protein>
    <submittedName>
        <fullName evidence="6">1-aminocyclopropane-1-carboxylate oxidase-like protein 6</fullName>
    </submittedName>
</protein>
<feature type="domain" description="Isopenicillin N synthase-like Fe(2+) 2OG dioxygenase" evidence="5">
    <location>
        <begin position="151"/>
        <end position="188"/>
    </location>
</feature>
<dbReference type="OrthoDB" id="288590at2759"/>
<comment type="caution">
    <text evidence="6">The sequence shown here is derived from an EMBL/GenBank/DDBJ whole genome shotgun (WGS) entry which is preliminary data.</text>
</comment>
<evidence type="ECO:0000256" key="3">
    <source>
        <dbReference type="ARBA" id="ARBA00023002"/>
    </source>
</evidence>
<dbReference type="PANTHER" id="PTHR10209:SF429">
    <property type="entry name" value="1-AMINOCYCLOPROPANE-1-CARBOXYLATE OXIDASE HOMOLOG 1-LIKE"/>
    <property type="match status" value="1"/>
</dbReference>
<accession>A0A2G2W297</accession>
<dbReference type="Pfam" id="PF03171">
    <property type="entry name" value="2OG-FeII_Oxy"/>
    <property type="match status" value="1"/>
</dbReference>
<organism evidence="6 7">
    <name type="scientific">Capsicum baccatum</name>
    <name type="common">Peruvian pepper</name>
    <dbReference type="NCBI Taxonomy" id="33114"/>
    <lineage>
        <taxon>Eukaryota</taxon>
        <taxon>Viridiplantae</taxon>
        <taxon>Streptophyta</taxon>
        <taxon>Embryophyta</taxon>
        <taxon>Tracheophyta</taxon>
        <taxon>Spermatophyta</taxon>
        <taxon>Magnoliopsida</taxon>
        <taxon>eudicotyledons</taxon>
        <taxon>Gunneridae</taxon>
        <taxon>Pentapetalae</taxon>
        <taxon>asterids</taxon>
        <taxon>lamiids</taxon>
        <taxon>Solanales</taxon>
        <taxon>Solanaceae</taxon>
        <taxon>Solanoideae</taxon>
        <taxon>Capsiceae</taxon>
        <taxon>Capsicum</taxon>
    </lineage>
</organism>
<dbReference type="GO" id="GO:0016491">
    <property type="term" value="F:oxidoreductase activity"/>
    <property type="evidence" value="ECO:0007669"/>
    <property type="project" value="UniProtKB-KW"/>
</dbReference>